<name>A0ABQ9B3G3_9ROSI</name>
<dbReference type="PANTHER" id="PTHR12689">
    <property type="entry name" value="A1 CISTRON SPLICING FACTOR AAR2-RELATED"/>
    <property type="match status" value="1"/>
</dbReference>
<evidence type="ECO:0000256" key="1">
    <source>
        <dbReference type="ARBA" id="ARBA00006281"/>
    </source>
</evidence>
<dbReference type="Gene3D" id="1.25.40.550">
    <property type="entry name" value="Aar2, C-terminal domain-like"/>
    <property type="match status" value="1"/>
</dbReference>
<dbReference type="Proteomes" id="UP001141253">
    <property type="component" value="Chromosome 17"/>
</dbReference>
<sequence length="370" mass="41577">MDPETALELVKQGVTLLLLDVPQYTLVGIDTQMFTVGPAFKGIKMIPPGPHFVYYSSSSKDGKQFSPIVGFFVDAAPSEVIVRKWNQQEESLVKVPEEEEERFCQAVKSLEFDRYLGPYNLSQYGKWKRLSSYLTKTIIKQIEPIGGEITVVCESEMDKNSPKTSIERALDAQLGTGKLSASTSIDRSKKGGCYYTAIPRVIKRKGMEGKELTSLNLDKTELLESVLMKDYGGSEDLLLGELQFAYIAFLMGQSLEAFFQWKSLVSLLLSCVEAPFRTRSHLFTKFIKVIFYQLKYGLEKDRTESNGAGIAVSSLLDESWFSADSFLHRLCKDFFLLVQDATVVDGDLLAWTRKLKELLREEPGMGVPAE</sequence>
<feature type="domain" description="AAR2 N-terminal" evidence="3">
    <location>
        <begin position="13"/>
        <end position="144"/>
    </location>
</feature>
<dbReference type="CDD" id="cd13778">
    <property type="entry name" value="Aar2_C"/>
    <property type="match status" value="1"/>
</dbReference>
<keyword evidence="5" id="KW-1185">Reference proteome</keyword>
<evidence type="ECO:0000313" key="4">
    <source>
        <dbReference type="EMBL" id="KAJ6370935.1"/>
    </source>
</evidence>
<comment type="similarity">
    <text evidence="1">Belongs to the AAR2 family.</text>
</comment>
<dbReference type="Gene3D" id="2.60.34.20">
    <property type="match status" value="1"/>
</dbReference>
<dbReference type="InterPro" id="IPR038516">
    <property type="entry name" value="AAR2_N_sf"/>
</dbReference>
<dbReference type="InterPro" id="IPR033647">
    <property type="entry name" value="Aar2_N"/>
</dbReference>
<comment type="caution">
    <text evidence="4">The sequence shown here is derived from an EMBL/GenBank/DDBJ whole genome shotgun (WGS) entry which is preliminary data.</text>
</comment>
<reference evidence="4" key="1">
    <citation type="submission" date="2022-10" db="EMBL/GenBank/DDBJ databases">
        <authorList>
            <person name="Hyden B.L."/>
            <person name="Feng K."/>
            <person name="Yates T."/>
            <person name="Jawdy S."/>
            <person name="Smart L.B."/>
            <person name="Muchero W."/>
        </authorList>
    </citation>
    <scope>NUCLEOTIDE SEQUENCE</scope>
    <source>
        <tissue evidence="4">Shoot tip</tissue>
    </source>
</reference>
<dbReference type="PANTHER" id="PTHR12689:SF4">
    <property type="entry name" value="PROTEIN AAR2 HOMOLOG"/>
    <property type="match status" value="1"/>
</dbReference>
<feature type="domain" description="AAR2 C-terminal" evidence="2">
    <location>
        <begin position="195"/>
        <end position="362"/>
    </location>
</feature>
<protein>
    <recommendedName>
        <fullName evidence="6">Protein AAR2 homolog</fullName>
    </recommendedName>
</protein>
<evidence type="ECO:0000259" key="2">
    <source>
        <dbReference type="Pfam" id="PF05282"/>
    </source>
</evidence>
<accession>A0ABQ9B3G3</accession>
<organism evidence="4 5">
    <name type="scientific">Salix suchowensis</name>
    <dbReference type="NCBI Taxonomy" id="1278906"/>
    <lineage>
        <taxon>Eukaryota</taxon>
        <taxon>Viridiplantae</taxon>
        <taxon>Streptophyta</taxon>
        <taxon>Embryophyta</taxon>
        <taxon>Tracheophyta</taxon>
        <taxon>Spermatophyta</taxon>
        <taxon>Magnoliopsida</taxon>
        <taxon>eudicotyledons</taxon>
        <taxon>Gunneridae</taxon>
        <taxon>Pentapetalae</taxon>
        <taxon>rosids</taxon>
        <taxon>fabids</taxon>
        <taxon>Malpighiales</taxon>
        <taxon>Salicaceae</taxon>
        <taxon>Saliceae</taxon>
        <taxon>Salix</taxon>
    </lineage>
</organism>
<dbReference type="InterPro" id="IPR007946">
    <property type="entry name" value="AAR2"/>
</dbReference>
<dbReference type="EMBL" id="JAPFFI010000013">
    <property type="protein sequence ID" value="KAJ6370935.1"/>
    <property type="molecule type" value="Genomic_DNA"/>
</dbReference>
<dbReference type="Pfam" id="PF05282">
    <property type="entry name" value="AAR2"/>
    <property type="match status" value="1"/>
</dbReference>
<evidence type="ECO:0000259" key="3">
    <source>
        <dbReference type="Pfam" id="PF20981"/>
    </source>
</evidence>
<evidence type="ECO:0000313" key="5">
    <source>
        <dbReference type="Proteomes" id="UP001141253"/>
    </source>
</evidence>
<gene>
    <name evidence="4" type="ORF">OIU77_001445</name>
</gene>
<reference evidence="4" key="2">
    <citation type="journal article" date="2023" name="Int. J. Mol. Sci.">
        <title>De Novo Assembly and Annotation of 11 Diverse Shrub Willow (Salix) Genomes Reveals Novel Gene Organization in Sex-Linked Regions.</title>
        <authorList>
            <person name="Hyden B."/>
            <person name="Feng K."/>
            <person name="Yates T.B."/>
            <person name="Jawdy S."/>
            <person name="Cereghino C."/>
            <person name="Smart L.B."/>
            <person name="Muchero W."/>
        </authorList>
    </citation>
    <scope>NUCLEOTIDE SEQUENCE</scope>
    <source>
        <tissue evidence="4">Shoot tip</tissue>
    </source>
</reference>
<dbReference type="Pfam" id="PF20981">
    <property type="entry name" value="AAR2_1st"/>
    <property type="match status" value="1"/>
</dbReference>
<dbReference type="CDD" id="cd13777">
    <property type="entry name" value="Aar2_N"/>
    <property type="match status" value="1"/>
</dbReference>
<dbReference type="InterPro" id="IPR038514">
    <property type="entry name" value="AAR2_C_sf"/>
</dbReference>
<proteinExistence type="inferred from homology"/>
<evidence type="ECO:0008006" key="6">
    <source>
        <dbReference type="Google" id="ProtNLM"/>
    </source>
</evidence>
<dbReference type="InterPro" id="IPR033648">
    <property type="entry name" value="AAR2_C"/>
</dbReference>